<dbReference type="AlphaFoldDB" id="A0AAW0KYX5"/>
<gene>
    <name evidence="1" type="ORF">CFP56_010364</name>
</gene>
<reference evidence="1 2" key="1">
    <citation type="journal article" date="2018" name="Sci. Data">
        <title>The draft genome sequence of cork oak.</title>
        <authorList>
            <person name="Ramos A.M."/>
            <person name="Usie A."/>
            <person name="Barbosa P."/>
            <person name="Barros P.M."/>
            <person name="Capote T."/>
            <person name="Chaves I."/>
            <person name="Simoes F."/>
            <person name="Abreu I."/>
            <person name="Carrasquinho I."/>
            <person name="Faro C."/>
            <person name="Guimaraes J.B."/>
            <person name="Mendonca D."/>
            <person name="Nobrega F."/>
            <person name="Rodrigues L."/>
            <person name="Saibo N.J.M."/>
            <person name="Varela M.C."/>
            <person name="Egas C."/>
            <person name="Matos J."/>
            <person name="Miguel C.M."/>
            <person name="Oliveira M.M."/>
            <person name="Ricardo C.P."/>
            <person name="Goncalves S."/>
        </authorList>
    </citation>
    <scope>NUCLEOTIDE SEQUENCE [LARGE SCALE GENOMIC DNA]</scope>
    <source>
        <strain evidence="2">cv. HL8</strain>
    </source>
</reference>
<dbReference type="Proteomes" id="UP000237347">
    <property type="component" value="Unassembled WGS sequence"/>
</dbReference>
<comment type="caution">
    <text evidence="1">The sequence shown here is derived from an EMBL/GenBank/DDBJ whole genome shotgun (WGS) entry which is preliminary data.</text>
</comment>
<organism evidence="1 2">
    <name type="scientific">Quercus suber</name>
    <name type="common">Cork oak</name>
    <dbReference type="NCBI Taxonomy" id="58331"/>
    <lineage>
        <taxon>Eukaryota</taxon>
        <taxon>Viridiplantae</taxon>
        <taxon>Streptophyta</taxon>
        <taxon>Embryophyta</taxon>
        <taxon>Tracheophyta</taxon>
        <taxon>Spermatophyta</taxon>
        <taxon>Magnoliopsida</taxon>
        <taxon>eudicotyledons</taxon>
        <taxon>Gunneridae</taxon>
        <taxon>Pentapetalae</taxon>
        <taxon>rosids</taxon>
        <taxon>fabids</taxon>
        <taxon>Fagales</taxon>
        <taxon>Fagaceae</taxon>
        <taxon>Quercus</taxon>
    </lineage>
</organism>
<accession>A0AAW0KYX5</accession>
<name>A0AAW0KYX5_QUESU</name>
<evidence type="ECO:0000313" key="2">
    <source>
        <dbReference type="Proteomes" id="UP000237347"/>
    </source>
</evidence>
<keyword evidence="2" id="KW-1185">Reference proteome</keyword>
<protein>
    <submittedName>
        <fullName evidence="1">Uncharacterized protein</fullName>
    </submittedName>
</protein>
<proteinExistence type="predicted"/>
<sequence>MVHPTVQTSSVENVLTIPQPPDLVLSIKLIQADSTAFRHVSGAGTGHMSCTFITGKNSRISIADTGLCSGVRVGSSSQIVSVSMKSERPRKLKSEKMRFLMKPRRESAWRKRWEENLGVPDWETHGAPLIENMAMMNGEL</sequence>
<dbReference type="EMBL" id="PKMF04000180">
    <property type="protein sequence ID" value="KAK7844758.1"/>
    <property type="molecule type" value="Genomic_DNA"/>
</dbReference>
<evidence type="ECO:0000313" key="1">
    <source>
        <dbReference type="EMBL" id="KAK7844758.1"/>
    </source>
</evidence>